<comment type="cofactor">
    <cofactor evidence="1 5">
        <name>FAD</name>
        <dbReference type="ChEBI" id="CHEBI:57692"/>
    </cofactor>
</comment>
<dbReference type="Pfam" id="PF00732">
    <property type="entry name" value="GMC_oxred_N"/>
    <property type="match status" value="1"/>
</dbReference>
<accession>A0A7I7XQ30</accession>
<dbReference type="Gene3D" id="3.30.560.10">
    <property type="entry name" value="Glucose Oxidase, domain 3"/>
    <property type="match status" value="1"/>
</dbReference>
<feature type="binding site" evidence="5">
    <location>
        <position position="81"/>
    </location>
    <ligand>
        <name>FAD</name>
        <dbReference type="ChEBI" id="CHEBI:57692"/>
    </ligand>
</feature>
<evidence type="ECO:0000313" key="10">
    <source>
        <dbReference type="Proteomes" id="UP000466517"/>
    </source>
</evidence>
<evidence type="ECO:0000256" key="3">
    <source>
        <dbReference type="ARBA" id="ARBA00022630"/>
    </source>
</evidence>
<dbReference type="InterPro" id="IPR000172">
    <property type="entry name" value="GMC_OxRdtase_N"/>
</dbReference>
<organism evidence="9 10">
    <name type="scientific">Mycolicibacterium madagascariense</name>
    <dbReference type="NCBI Taxonomy" id="212765"/>
    <lineage>
        <taxon>Bacteria</taxon>
        <taxon>Bacillati</taxon>
        <taxon>Actinomycetota</taxon>
        <taxon>Actinomycetes</taxon>
        <taxon>Mycobacteriales</taxon>
        <taxon>Mycobacteriaceae</taxon>
        <taxon>Mycolicibacterium</taxon>
    </lineage>
</organism>
<dbReference type="PROSITE" id="PS00623">
    <property type="entry name" value="GMC_OXRED_1"/>
    <property type="match status" value="1"/>
</dbReference>
<dbReference type="Pfam" id="PF05199">
    <property type="entry name" value="GMC_oxred_C"/>
    <property type="match status" value="1"/>
</dbReference>
<keyword evidence="3 6" id="KW-0285">Flavoprotein</keyword>
<feature type="binding site" evidence="5">
    <location>
        <begin position="89"/>
        <end position="92"/>
    </location>
    <ligand>
        <name>FAD</name>
        <dbReference type="ChEBI" id="CHEBI:57692"/>
    </ligand>
</feature>
<dbReference type="GO" id="GO:0050660">
    <property type="term" value="F:flavin adenine dinucleotide binding"/>
    <property type="evidence" value="ECO:0007669"/>
    <property type="project" value="InterPro"/>
</dbReference>
<comment type="similarity">
    <text evidence="2 6">Belongs to the GMC oxidoreductase family.</text>
</comment>
<reference evidence="9 10" key="1">
    <citation type="journal article" date="2019" name="Emerg. Microbes Infect.">
        <title>Comprehensive subspecies identification of 175 nontuberculous mycobacteria species based on 7547 genomic profiles.</title>
        <authorList>
            <person name="Matsumoto Y."/>
            <person name="Kinjo T."/>
            <person name="Motooka D."/>
            <person name="Nabeya D."/>
            <person name="Jung N."/>
            <person name="Uechi K."/>
            <person name="Horii T."/>
            <person name="Iida T."/>
            <person name="Fujita J."/>
            <person name="Nakamura S."/>
        </authorList>
    </citation>
    <scope>NUCLEOTIDE SEQUENCE [LARGE SCALE GENOMIC DNA]</scope>
    <source>
        <strain evidence="9 10">JCM 13574</strain>
        <plasmid evidence="10">pjcm13574 dna</plasmid>
    </source>
</reference>
<name>A0A7I7XQ30_9MYCO</name>
<dbReference type="InterPro" id="IPR007867">
    <property type="entry name" value="GMC_OxRtase_C"/>
</dbReference>
<geneLocation type="plasmid" evidence="10">
    <name>pjcm13574 dna</name>
</geneLocation>
<gene>
    <name evidence="9" type="ORF">MMAD_55390</name>
</gene>
<evidence type="ECO:0000256" key="2">
    <source>
        <dbReference type="ARBA" id="ARBA00010790"/>
    </source>
</evidence>
<keyword evidence="4 5" id="KW-0274">FAD</keyword>
<dbReference type="InterPro" id="IPR012132">
    <property type="entry name" value="GMC_OxRdtase"/>
</dbReference>
<evidence type="ECO:0000256" key="5">
    <source>
        <dbReference type="PIRSR" id="PIRSR000137-2"/>
    </source>
</evidence>
<dbReference type="KEGG" id="mmag:MMAD_55390"/>
<evidence type="ECO:0000259" key="7">
    <source>
        <dbReference type="PROSITE" id="PS00623"/>
    </source>
</evidence>
<evidence type="ECO:0000256" key="4">
    <source>
        <dbReference type="ARBA" id="ARBA00022827"/>
    </source>
</evidence>
<dbReference type="PANTHER" id="PTHR11552:SF147">
    <property type="entry name" value="CHOLINE DEHYDROGENASE, MITOCHONDRIAL"/>
    <property type="match status" value="1"/>
</dbReference>
<feature type="domain" description="Glucose-methanol-choline oxidoreductase N-terminal" evidence="7">
    <location>
        <begin position="79"/>
        <end position="102"/>
    </location>
</feature>
<dbReference type="SUPFAM" id="SSF51905">
    <property type="entry name" value="FAD/NAD(P)-binding domain"/>
    <property type="match status" value="1"/>
</dbReference>
<dbReference type="GO" id="GO:0016614">
    <property type="term" value="F:oxidoreductase activity, acting on CH-OH group of donors"/>
    <property type="evidence" value="ECO:0007669"/>
    <property type="project" value="InterPro"/>
</dbReference>
<dbReference type="Proteomes" id="UP000466517">
    <property type="component" value="Plasmid pJCM13574"/>
</dbReference>
<feature type="binding site" evidence="5">
    <location>
        <position position="219"/>
    </location>
    <ligand>
        <name>FAD</name>
        <dbReference type="ChEBI" id="CHEBI:57692"/>
    </ligand>
</feature>
<dbReference type="SUPFAM" id="SSF54373">
    <property type="entry name" value="FAD-linked reductases, C-terminal domain"/>
    <property type="match status" value="1"/>
</dbReference>
<dbReference type="Gene3D" id="3.50.50.60">
    <property type="entry name" value="FAD/NAD(P)-binding domain"/>
    <property type="match status" value="1"/>
</dbReference>
<protein>
    <submittedName>
        <fullName evidence="9">GMC oxidoreductase</fullName>
    </submittedName>
</protein>
<dbReference type="RefSeq" id="WP_163744738.1">
    <property type="nucleotide sequence ID" value="NZ_AP022611.1"/>
</dbReference>
<evidence type="ECO:0000313" key="9">
    <source>
        <dbReference type="EMBL" id="BBZ31244.1"/>
    </source>
</evidence>
<dbReference type="InterPro" id="IPR036188">
    <property type="entry name" value="FAD/NAD-bd_sf"/>
</dbReference>
<dbReference type="AlphaFoldDB" id="A0A7I7XQ30"/>
<feature type="domain" description="Glucose-methanol-choline oxidoreductase N-terminal" evidence="8">
    <location>
        <begin position="254"/>
        <end position="268"/>
    </location>
</feature>
<evidence type="ECO:0000256" key="1">
    <source>
        <dbReference type="ARBA" id="ARBA00001974"/>
    </source>
</evidence>
<dbReference type="PANTHER" id="PTHR11552">
    <property type="entry name" value="GLUCOSE-METHANOL-CHOLINE GMC OXIDOREDUCTASE"/>
    <property type="match status" value="1"/>
</dbReference>
<dbReference type="PROSITE" id="PS00624">
    <property type="entry name" value="GMC_OXRED_2"/>
    <property type="match status" value="1"/>
</dbReference>
<evidence type="ECO:0000259" key="8">
    <source>
        <dbReference type="PROSITE" id="PS00624"/>
    </source>
</evidence>
<sequence length="536" mass="57274">MEFDYIIVGSGAGGSVLASRLSADRGSRVLILEAGASDRGPVHRVPKGFAFTMTDPKFTTSYVTEPSQPGSPGDTWFRGRVVGGSTTINGLVWNRGWRPDFDRLEAEGNSGWGWQTFLGAYRDLENFRAGVPTQPGLHGRGGPVDVEMALPAEEVCEAFLGSAAAVGMPRTADVNGSDDDRAGYAQFSTRRGLRVSASSAHLRPSLRRDNLTLVTGATVQRILFEGKRAVGVLVDQGGRRREYRAAREVLVSAGALESPLLLERSGIGRGDVLQAAGIEQRVESPNVGERMSEHRGLRFMYQVKGAKGFNHQVNSQRDQLLTGAKFLLTRRGIIAQGSASVLTYFSAHHDATRPDAIGFFSPMSTKTATLHDKKLATADEPGMMVAVYPLRPTSQGSIHLPSAGAGPTPVVTANFLSTDYDRALIVAMARRMRELFASGPVARLVDAPLSPACEMQDDDELVQHALTAGASGYHTLGTCAMGPNDADVVDSELKVRGVEGLRVVDASVFPHQPSGNTSAPTQALAWHAARLILADA</sequence>
<evidence type="ECO:0000256" key="6">
    <source>
        <dbReference type="RuleBase" id="RU003968"/>
    </source>
</evidence>
<keyword evidence="9" id="KW-0614">Plasmid</keyword>
<proteinExistence type="inferred from homology"/>
<dbReference type="EMBL" id="AP022611">
    <property type="protein sequence ID" value="BBZ31244.1"/>
    <property type="molecule type" value="Genomic_DNA"/>
</dbReference>
<keyword evidence="10" id="KW-1185">Reference proteome</keyword>
<dbReference type="PIRSF" id="PIRSF000137">
    <property type="entry name" value="Alcohol_oxidase"/>
    <property type="match status" value="1"/>
</dbReference>